<sequence>MEVFNALVRPSFNFLGFGVILRDCIALRNQFIKCPFYELEGLQIGSLIRCDFVCLLSSEVNKRKKGNEDLKETSVFGKGRRLRRIVYISLSCLQGSFIVGDKFNYMS</sequence>
<name>A0A5D2PJR9_GOSTO</name>
<evidence type="ECO:0000313" key="1">
    <source>
        <dbReference type="EMBL" id="TYI16196.1"/>
    </source>
</evidence>
<organism evidence="1 2">
    <name type="scientific">Gossypium tomentosum</name>
    <name type="common">Hawaiian cotton</name>
    <name type="synonym">Gossypium sandvicense</name>
    <dbReference type="NCBI Taxonomy" id="34277"/>
    <lineage>
        <taxon>Eukaryota</taxon>
        <taxon>Viridiplantae</taxon>
        <taxon>Streptophyta</taxon>
        <taxon>Embryophyta</taxon>
        <taxon>Tracheophyta</taxon>
        <taxon>Spermatophyta</taxon>
        <taxon>Magnoliopsida</taxon>
        <taxon>eudicotyledons</taxon>
        <taxon>Gunneridae</taxon>
        <taxon>Pentapetalae</taxon>
        <taxon>rosids</taxon>
        <taxon>malvids</taxon>
        <taxon>Malvales</taxon>
        <taxon>Malvaceae</taxon>
        <taxon>Malvoideae</taxon>
        <taxon>Gossypium</taxon>
    </lineage>
</organism>
<reference evidence="1 2" key="1">
    <citation type="submission" date="2019-07" db="EMBL/GenBank/DDBJ databases">
        <title>WGS assembly of Gossypium tomentosum.</title>
        <authorList>
            <person name="Chen Z.J."/>
            <person name="Sreedasyam A."/>
            <person name="Ando A."/>
            <person name="Song Q."/>
            <person name="De L."/>
            <person name="Hulse-Kemp A."/>
            <person name="Ding M."/>
            <person name="Ye W."/>
            <person name="Kirkbride R."/>
            <person name="Jenkins J."/>
            <person name="Plott C."/>
            <person name="Lovell J."/>
            <person name="Lin Y.-M."/>
            <person name="Vaughn R."/>
            <person name="Liu B."/>
            <person name="Li W."/>
            <person name="Simpson S."/>
            <person name="Scheffler B."/>
            <person name="Saski C."/>
            <person name="Grover C."/>
            <person name="Hu G."/>
            <person name="Conover J."/>
            <person name="Carlson J."/>
            <person name="Shu S."/>
            <person name="Boston L."/>
            <person name="Williams M."/>
            <person name="Peterson D."/>
            <person name="Mcgee K."/>
            <person name="Jones D."/>
            <person name="Wendel J."/>
            <person name="Stelly D."/>
            <person name="Grimwood J."/>
            <person name="Schmutz J."/>
        </authorList>
    </citation>
    <scope>NUCLEOTIDE SEQUENCE [LARGE SCALE GENOMIC DNA]</scope>
    <source>
        <strain evidence="1">7179.01</strain>
    </source>
</reference>
<dbReference type="EMBL" id="CM017617">
    <property type="protein sequence ID" value="TYI16196.1"/>
    <property type="molecule type" value="Genomic_DNA"/>
</dbReference>
<gene>
    <name evidence="1" type="ORF">ES332_A08G238300v1</name>
</gene>
<dbReference type="AlphaFoldDB" id="A0A5D2PJR9"/>
<protein>
    <submittedName>
        <fullName evidence="1">Uncharacterized protein</fullName>
    </submittedName>
</protein>
<evidence type="ECO:0000313" key="2">
    <source>
        <dbReference type="Proteomes" id="UP000322667"/>
    </source>
</evidence>
<accession>A0A5D2PJR9</accession>
<dbReference type="Proteomes" id="UP000322667">
    <property type="component" value="Chromosome A08"/>
</dbReference>
<proteinExistence type="predicted"/>
<keyword evidence="2" id="KW-1185">Reference proteome</keyword>